<evidence type="ECO:0000313" key="3">
    <source>
        <dbReference type="Proteomes" id="UP001419910"/>
    </source>
</evidence>
<feature type="region of interest" description="Disordered" evidence="1">
    <location>
        <begin position="1"/>
        <end position="22"/>
    </location>
</feature>
<protein>
    <submittedName>
        <fullName evidence="2">Uncharacterized protein</fullName>
    </submittedName>
</protein>
<feature type="compositionally biased region" description="Polar residues" evidence="1">
    <location>
        <begin position="84"/>
        <end position="104"/>
    </location>
</feature>
<dbReference type="EMBL" id="JBDIME010000019">
    <property type="protein sequence ID" value="MEN2791635.1"/>
    <property type="molecule type" value="Genomic_DNA"/>
</dbReference>
<gene>
    <name evidence="2" type="ORF">ABC974_18530</name>
</gene>
<dbReference type="Proteomes" id="UP001419910">
    <property type="component" value="Unassembled WGS sequence"/>
</dbReference>
<reference evidence="2 3" key="1">
    <citation type="submission" date="2024-05" db="EMBL/GenBank/DDBJ databases">
        <authorList>
            <person name="Liu Q."/>
            <person name="Xin Y.-H."/>
        </authorList>
    </citation>
    <scope>NUCLEOTIDE SEQUENCE [LARGE SCALE GENOMIC DNA]</scope>
    <source>
        <strain evidence="2 3">CGMCC 1.10181</strain>
    </source>
</reference>
<proteinExistence type="predicted"/>
<keyword evidence="3" id="KW-1185">Reference proteome</keyword>
<evidence type="ECO:0000313" key="2">
    <source>
        <dbReference type="EMBL" id="MEN2791635.1"/>
    </source>
</evidence>
<dbReference type="RefSeq" id="WP_343892114.1">
    <property type="nucleotide sequence ID" value="NZ_BAAAEH010000050.1"/>
</dbReference>
<accession>A0ABU9Y761</accession>
<feature type="region of interest" description="Disordered" evidence="1">
    <location>
        <begin position="83"/>
        <end position="104"/>
    </location>
</feature>
<organism evidence="2 3">
    <name type="scientific">Sphingomonas oligophenolica</name>
    <dbReference type="NCBI Taxonomy" id="301154"/>
    <lineage>
        <taxon>Bacteria</taxon>
        <taxon>Pseudomonadati</taxon>
        <taxon>Pseudomonadota</taxon>
        <taxon>Alphaproteobacteria</taxon>
        <taxon>Sphingomonadales</taxon>
        <taxon>Sphingomonadaceae</taxon>
        <taxon>Sphingomonas</taxon>
    </lineage>
</organism>
<comment type="caution">
    <text evidence="2">The sequence shown here is derived from an EMBL/GenBank/DDBJ whole genome shotgun (WGS) entry which is preliminary data.</text>
</comment>
<name>A0ABU9Y761_9SPHN</name>
<sequence>MVGATDGPQRKDSGVASIGQRLPNFASARQGWTLHPQSKPRSDGQRTILLEARCASGAIDMLLTAAEAAELMFALGYALEQAARTDTSTASPKARHQNSMETRA</sequence>
<evidence type="ECO:0000256" key="1">
    <source>
        <dbReference type="SAM" id="MobiDB-lite"/>
    </source>
</evidence>